<dbReference type="Proteomes" id="UP000245657">
    <property type="component" value="Unassembled WGS sequence"/>
</dbReference>
<accession>A0A2V2N1W6</accession>
<comment type="caution">
    <text evidence="20">The sequence shown here is derived from an EMBL/GenBank/DDBJ whole genome shotgun (WGS) entry which is preliminary data.</text>
</comment>
<keyword evidence="21" id="KW-1185">Reference proteome</keyword>
<feature type="transmembrane region" description="Helical" evidence="18">
    <location>
        <begin position="724"/>
        <end position="747"/>
    </location>
</feature>
<dbReference type="SFLD" id="SFLDF00027">
    <property type="entry name" value="p-type_atpase"/>
    <property type="match status" value="1"/>
</dbReference>
<dbReference type="SUPFAM" id="SSF81665">
    <property type="entry name" value="Calcium ATPase, transmembrane domain M"/>
    <property type="match status" value="1"/>
</dbReference>
<feature type="domain" description="Cation-transporting P-type ATPase N-terminal" evidence="19">
    <location>
        <begin position="14"/>
        <end position="87"/>
    </location>
</feature>
<dbReference type="InterPro" id="IPR004014">
    <property type="entry name" value="ATPase_P-typ_cation-transptr_N"/>
</dbReference>
<evidence type="ECO:0000313" key="21">
    <source>
        <dbReference type="Proteomes" id="UP000245657"/>
    </source>
</evidence>
<feature type="transmembrane region" description="Helical" evidence="18">
    <location>
        <begin position="250"/>
        <end position="268"/>
    </location>
</feature>
<feature type="transmembrane region" description="Helical" evidence="18">
    <location>
        <begin position="280"/>
        <end position="301"/>
    </location>
</feature>
<evidence type="ECO:0000259" key="19">
    <source>
        <dbReference type="SMART" id="SM00831"/>
    </source>
</evidence>
<comment type="similarity">
    <text evidence="3">Belongs to the cation transport ATPase (P-type) (TC 3.A.3) family. Type IIIB subfamily.</text>
</comment>
<dbReference type="Pfam" id="PF00122">
    <property type="entry name" value="E1-E2_ATPase"/>
    <property type="match status" value="1"/>
</dbReference>
<dbReference type="GO" id="GO:0005886">
    <property type="term" value="C:plasma membrane"/>
    <property type="evidence" value="ECO:0007669"/>
    <property type="project" value="UniProtKB-SubCell"/>
</dbReference>
<keyword evidence="8" id="KW-0597">Phosphoprotein</keyword>
<dbReference type="SMART" id="SM00831">
    <property type="entry name" value="Cation_ATPase_N"/>
    <property type="match status" value="1"/>
</dbReference>
<evidence type="ECO:0000256" key="18">
    <source>
        <dbReference type="SAM" id="Phobius"/>
    </source>
</evidence>
<reference evidence="20 21" key="1">
    <citation type="submission" date="2018-05" db="EMBL/GenBank/DDBJ databases">
        <title>Draft genome of Methanospirillum lacunae Ki8-1.</title>
        <authorList>
            <person name="Dueholm M.S."/>
            <person name="Nielsen P.H."/>
            <person name="Bakmann L.F."/>
            <person name="Otzen D.E."/>
        </authorList>
    </citation>
    <scope>NUCLEOTIDE SEQUENCE [LARGE SCALE GENOMIC DNA]</scope>
    <source>
        <strain evidence="20 21">Ki8-1</strain>
    </source>
</reference>
<evidence type="ECO:0000313" key="20">
    <source>
        <dbReference type="EMBL" id="PWR73729.1"/>
    </source>
</evidence>
<dbReference type="InterPro" id="IPR008250">
    <property type="entry name" value="ATPase_P-typ_transduc_dom_A_sf"/>
</dbReference>
<evidence type="ECO:0000256" key="12">
    <source>
        <dbReference type="ARBA" id="ARBA00022842"/>
    </source>
</evidence>
<name>A0A2V2N1W6_9EURY</name>
<dbReference type="GeneID" id="97549047"/>
<evidence type="ECO:0000256" key="14">
    <source>
        <dbReference type="ARBA" id="ARBA00022989"/>
    </source>
</evidence>
<dbReference type="InterPro" id="IPR023299">
    <property type="entry name" value="ATPase_P-typ_cyto_dom_N"/>
</dbReference>
<dbReference type="PROSITE" id="PS00154">
    <property type="entry name" value="ATPASE_E1_E2"/>
    <property type="match status" value="1"/>
</dbReference>
<evidence type="ECO:0000256" key="6">
    <source>
        <dbReference type="ARBA" id="ARBA00022475"/>
    </source>
</evidence>
<keyword evidence="14 18" id="KW-1133">Transmembrane helix</keyword>
<dbReference type="Gene3D" id="3.40.50.1000">
    <property type="entry name" value="HAD superfamily/HAD-like"/>
    <property type="match status" value="1"/>
</dbReference>
<keyword evidence="7" id="KW-0997">Cell inner membrane</keyword>
<dbReference type="RefSeq" id="WP_109967756.1">
    <property type="nucleotide sequence ID" value="NZ_CP176093.1"/>
</dbReference>
<dbReference type="SUPFAM" id="SSF81660">
    <property type="entry name" value="Metal cation-transporting ATPase, ATP-binding domain N"/>
    <property type="match status" value="1"/>
</dbReference>
<keyword evidence="11" id="KW-0067">ATP-binding</keyword>
<dbReference type="PRINTS" id="PR01836">
    <property type="entry name" value="MGATPASE"/>
</dbReference>
<dbReference type="AlphaFoldDB" id="A0A2V2N1W6"/>
<feature type="transmembrane region" description="Helical" evidence="18">
    <location>
        <begin position="67"/>
        <end position="85"/>
    </location>
</feature>
<comment type="function">
    <text evidence="1">Mediates magnesium influx to the cytosol.</text>
</comment>
<evidence type="ECO:0000256" key="7">
    <source>
        <dbReference type="ARBA" id="ARBA00022519"/>
    </source>
</evidence>
<dbReference type="CDD" id="cd02077">
    <property type="entry name" value="P-type_ATPase_Mg"/>
    <property type="match status" value="1"/>
</dbReference>
<evidence type="ECO:0000256" key="5">
    <source>
        <dbReference type="ARBA" id="ARBA00013555"/>
    </source>
</evidence>
<dbReference type="Pfam" id="PF13246">
    <property type="entry name" value="Cation_ATPase"/>
    <property type="match status" value="1"/>
</dbReference>
<gene>
    <name evidence="20" type="primary">mgtA</name>
    <name evidence="20" type="ORF">DK846_00720</name>
</gene>
<dbReference type="OrthoDB" id="8588at2157"/>
<evidence type="ECO:0000256" key="3">
    <source>
        <dbReference type="ARBA" id="ARBA00008746"/>
    </source>
</evidence>
<evidence type="ECO:0000256" key="2">
    <source>
        <dbReference type="ARBA" id="ARBA00004429"/>
    </source>
</evidence>
<dbReference type="InterPro" id="IPR006415">
    <property type="entry name" value="P-type_ATPase_IIIB"/>
</dbReference>
<protein>
    <recommendedName>
        <fullName evidence="5">Magnesium-transporting ATPase, P-type 1</fullName>
        <ecNumber evidence="4">7.2.2.14</ecNumber>
    </recommendedName>
    <alternativeName>
        <fullName evidence="16">Mg(2+) transport ATPase, P-type 1</fullName>
    </alternativeName>
</protein>
<feature type="transmembrane region" description="Helical" evidence="18">
    <location>
        <begin position="821"/>
        <end position="839"/>
    </location>
</feature>
<comment type="subcellular location">
    <subcellularLocation>
        <location evidence="2">Cell inner membrane</location>
        <topology evidence="2">Multi-pass membrane protein</topology>
    </subcellularLocation>
</comment>
<keyword evidence="6" id="KW-1003">Cell membrane</keyword>
<evidence type="ECO:0000256" key="16">
    <source>
        <dbReference type="ARBA" id="ARBA00029806"/>
    </source>
</evidence>
<dbReference type="Gene3D" id="3.40.1110.10">
    <property type="entry name" value="Calcium-transporting ATPase, cytoplasmic domain N"/>
    <property type="match status" value="1"/>
</dbReference>
<dbReference type="InterPro" id="IPR023214">
    <property type="entry name" value="HAD_sf"/>
</dbReference>
<dbReference type="SFLD" id="SFLDG00002">
    <property type="entry name" value="C1.7:_P-type_atpase_like"/>
    <property type="match status" value="1"/>
</dbReference>
<dbReference type="NCBIfam" id="TIGR01524">
    <property type="entry name" value="ATPase-IIIB_Mg"/>
    <property type="match status" value="1"/>
</dbReference>
<dbReference type="InterPro" id="IPR001757">
    <property type="entry name" value="P_typ_ATPase"/>
</dbReference>
<keyword evidence="15 18" id="KW-0472">Membrane</keyword>
<proteinExistence type="inferred from homology"/>
<dbReference type="InterPro" id="IPR044492">
    <property type="entry name" value="P_typ_ATPase_HD_dom"/>
</dbReference>
<feature type="transmembrane region" description="Helical" evidence="18">
    <location>
        <begin position="794"/>
        <end position="815"/>
    </location>
</feature>
<evidence type="ECO:0000256" key="17">
    <source>
        <dbReference type="ARBA" id="ARBA00047295"/>
    </source>
</evidence>
<keyword evidence="13" id="KW-1278">Translocase</keyword>
<dbReference type="InterPro" id="IPR018303">
    <property type="entry name" value="ATPase_P-typ_P_site"/>
</dbReference>
<dbReference type="Pfam" id="PF00689">
    <property type="entry name" value="Cation_ATPase_C"/>
    <property type="match status" value="1"/>
</dbReference>
<evidence type="ECO:0000256" key="8">
    <source>
        <dbReference type="ARBA" id="ARBA00022553"/>
    </source>
</evidence>
<evidence type="ECO:0000256" key="13">
    <source>
        <dbReference type="ARBA" id="ARBA00022967"/>
    </source>
</evidence>
<feature type="transmembrane region" description="Helical" evidence="18">
    <location>
        <begin position="753"/>
        <end position="773"/>
    </location>
</feature>
<evidence type="ECO:0000256" key="9">
    <source>
        <dbReference type="ARBA" id="ARBA00022692"/>
    </source>
</evidence>
<dbReference type="InterPro" id="IPR023298">
    <property type="entry name" value="ATPase_P-typ_TM_dom_sf"/>
</dbReference>
<dbReference type="InterPro" id="IPR006068">
    <property type="entry name" value="ATPase_P-typ_cation-transptr_C"/>
</dbReference>
<comment type="catalytic activity">
    <reaction evidence="17">
        <text>Mg(2+)(out) + ATP + H2O = Mg(2+)(in) + ADP + phosphate + H(+)</text>
        <dbReference type="Rhea" id="RHEA:10260"/>
        <dbReference type="ChEBI" id="CHEBI:15377"/>
        <dbReference type="ChEBI" id="CHEBI:15378"/>
        <dbReference type="ChEBI" id="CHEBI:18420"/>
        <dbReference type="ChEBI" id="CHEBI:30616"/>
        <dbReference type="ChEBI" id="CHEBI:43474"/>
        <dbReference type="ChEBI" id="CHEBI:456216"/>
        <dbReference type="EC" id="7.2.2.14"/>
    </reaction>
</comment>
<dbReference type="Gene3D" id="2.70.150.10">
    <property type="entry name" value="Calcium-transporting ATPase, cytoplasmic transduction domain A"/>
    <property type="match status" value="1"/>
</dbReference>
<dbReference type="NCBIfam" id="TIGR01494">
    <property type="entry name" value="ATPase_P-type"/>
    <property type="match status" value="2"/>
</dbReference>
<dbReference type="Pfam" id="PF00690">
    <property type="entry name" value="Cation_ATPase_N"/>
    <property type="match status" value="1"/>
</dbReference>
<dbReference type="GO" id="GO:0015444">
    <property type="term" value="F:P-type magnesium transporter activity"/>
    <property type="evidence" value="ECO:0007669"/>
    <property type="project" value="UniProtKB-EC"/>
</dbReference>
<dbReference type="GO" id="GO:0016887">
    <property type="term" value="F:ATP hydrolysis activity"/>
    <property type="evidence" value="ECO:0007669"/>
    <property type="project" value="InterPro"/>
</dbReference>
<dbReference type="InterPro" id="IPR059000">
    <property type="entry name" value="ATPase_P-type_domA"/>
</dbReference>
<dbReference type="SFLD" id="SFLDS00003">
    <property type="entry name" value="Haloacid_Dehalogenase"/>
    <property type="match status" value="1"/>
</dbReference>
<keyword evidence="12" id="KW-0460">Magnesium</keyword>
<sequence length="859" mass="95543">MNNSVHNNATPGKDYHSISIDDLYLQLHSSEQGLTTEEAERQREHHGRNDIASSKKQSPILQLLEQFKNPLVLILLFAAVISLIVNEVTNAIIIISIILISVILDFFQRYKAESAAELLIKKILTRASVKRNGTEQEIPIVDLVPGDIISLKAGDMIPADARLTKTRDFFVNESSLTGEPYPVEKNDILSDVHKPISEAENYVFLGTSVISGMAEAIITKTGLSTEYGKIAKKLVERPPETEFEHGLKQFSYLMSKFVFSLVIIVFFINSLFKQDILQSLLFSVALAVGMTPELLPMILSLNMTKGAIAMSAKGAIVKHPESIQNFGSMDILCTDKTGTLTDNKIALMKHLDIGGQDNEKVLLYSYINSYFHTGLKNPLDEAIIAFQFKDTDKYQKIDEIPFDFIRRRTSVVVSGESGHLLITKGAPEETLAICTQIEKNGSVSTLTEIDRKTILTLYNKQSSEGFRTLAVCYRDLAGDQNTYSIDDEKEMVILGLVTFIDPPKESAKVSIELLAASGIELKILTGDDELVTQKTCELIGLPVKGHLSGREVEHMDQETLARVVGDVTIFSRVTPVQKNLIMNSLKRNGHVVGFMGDGINDAPSIREADVGISVENAVDIAKESADIILLKNDLRLLHDGVLEGRKTFGNTMKYILMGTSSNFGNMFSVAGASFFLGFLPMLPIQILLNNLLYDISESAIPTDNVDRSYIASPKKWDIEFIKKFIFVFGPISSLFDILTFCILLFVFNADPSLFQTAWFIESICTQTLIIFVIRTRIVPFYKSKPSIPLMISTLLIVAVSCILPFTVIGSIFGFVQPPVSFFAVLVGLVTGYLVLVEVVKKWFYNKYSLFIERKRVILE</sequence>
<dbReference type="GO" id="GO:0005524">
    <property type="term" value="F:ATP binding"/>
    <property type="evidence" value="ECO:0007669"/>
    <property type="project" value="UniProtKB-KW"/>
</dbReference>
<dbReference type="EMBL" id="QGMY01000002">
    <property type="protein sequence ID" value="PWR73729.1"/>
    <property type="molecule type" value="Genomic_DNA"/>
</dbReference>
<dbReference type="SUPFAM" id="SSF81653">
    <property type="entry name" value="Calcium ATPase, transduction domain A"/>
    <property type="match status" value="1"/>
</dbReference>
<evidence type="ECO:0000256" key="15">
    <source>
        <dbReference type="ARBA" id="ARBA00023136"/>
    </source>
</evidence>
<evidence type="ECO:0000256" key="1">
    <source>
        <dbReference type="ARBA" id="ARBA00003954"/>
    </source>
</evidence>
<evidence type="ECO:0000256" key="10">
    <source>
        <dbReference type="ARBA" id="ARBA00022741"/>
    </source>
</evidence>
<dbReference type="SUPFAM" id="SSF56784">
    <property type="entry name" value="HAD-like"/>
    <property type="match status" value="1"/>
</dbReference>
<keyword evidence="10" id="KW-0547">Nucleotide-binding</keyword>
<organism evidence="20 21">
    <name type="scientific">Methanospirillum lacunae</name>
    <dbReference type="NCBI Taxonomy" id="668570"/>
    <lineage>
        <taxon>Archaea</taxon>
        <taxon>Methanobacteriati</taxon>
        <taxon>Methanobacteriota</taxon>
        <taxon>Stenosarchaea group</taxon>
        <taxon>Methanomicrobia</taxon>
        <taxon>Methanomicrobiales</taxon>
        <taxon>Methanospirillaceae</taxon>
        <taxon>Methanospirillum</taxon>
    </lineage>
</organism>
<dbReference type="Gene3D" id="1.20.1110.10">
    <property type="entry name" value="Calcium-transporting ATPase, transmembrane domain"/>
    <property type="match status" value="1"/>
</dbReference>
<evidence type="ECO:0000256" key="4">
    <source>
        <dbReference type="ARBA" id="ARBA00012786"/>
    </source>
</evidence>
<dbReference type="InterPro" id="IPR036412">
    <property type="entry name" value="HAD-like_sf"/>
</dbReference>
<evidence type="ECO:0000256" key="11">
    <source>
        <dbReference type="ARBA" id="ARBA00022840"/>
    </source>
</evidence>
<dbReference type="PANTHER" id="PTHR42861">
    <property type="entry name" value="CALCIUM-TRANSPORTING ATPASE"/>
    <property type="match status" value="1"/>
</dbReference>
<keyword evidence="9 18" id="KW-0812">Transmembrane</keyword>
<dbReference type="EC" id="7.2.2.14" evidence="4"/>